<reference evidence="5 6" key="1">
    <citation type="submission" date="2016-12" db="EMBL/GenBank/DDBJ databases">
        <title>Trade-off between light-utilization and light-protection in marine flavobacteria.</title>
        <authorList>
            <person name="Kumagai Y."/>
            <person name="Yoshizawa S."/>
            <person name="Kogure K."/>
            <person name="Iwasaki W."/>
        </authorList>
    </citation>
    <scope>NUCLEOTIDE SEQUENCE [LARGE SCALE GENOMIC DNA]</scope>
    <source>
        <strain evidence="5 6">ATCC 43844</strain>
    </source>
</reference>
<dbReference type="SUPFAM" id="SSF51395">
    <property type="entry name" value="FMN-linked oxidoreductases"/>
    <property type="match status" value="1"/>
</dbReference>
<comment type="caution">
    <text evidence="5">The sequence shown here is derived from an EMBL/GenBank/DDBJ whole genome shotgun (WGS) entry which is preliminary data.</text>
</comment>
<gene>
    <name evidence="5" type="ORF">BTO16_04505</name>
</gene>
<protein>
    <submittedName>
        <fullName evidence="5">Alkene reductase</fullName>
    </submittedName>
</protein>
<dbReference type="GO" id="GO:0005829">
    <property type="term" value="C:cytosol"/>
    <property type="evidence" value="ECO:0007669"/>
    <property type="project" value="UniProtKB-ARBA"/>
</dbReference>
<sequence>MSKQHLLTPYTKNITLKNRVVMAPMTRSRADNEGNVPTDELHGLYYEQRASAGLIITEGAQVSKQAVGYIYTAGIYSDEQVAGWKKVTKRVHDAGGKIVIQLWHVGRMSHPDFHNGELPLSASALNPEAKSFTPEGFKDTVTPKEMTIEDIKITVQDFKNAAANAVKAGFDGVEIHSSNGYLFHQFFNGSSNKRTDAYGGSTENKARFFFEVLDALKEVIPQEKIGARFNPSLNGLFGMTMDEDTIPTFEYIIKKLNNYNLAYVHLSEPFTDVSEIPYAVSEIAKHFRPLYNGTLMINTSFDQEKGNKIIEDGLADLVAYGKPFISNPDLVARFENNLALADWDQDTFYTTGAKGYTDYPNASK</sequence>
<proteinExistence type="inferred from homology"/>
<comment type="similarity">
    <text evidence="2">Belongs to the NADH:flavin oxidoreductase/NADH oxidase family.</text>
</comment>
<feature type="domain" description="NADH:flavin oxidoreductase/NADH oxidase N-terminal" evidence="4">
    <location>
        <begin position="12"/>
        <end position="339"/>
    </location>
</feature>
<accession>A0A2S7WWA4</accession>
<dbReference type="PANTHER" id="PTHR22893">
    <property type="entry name" value="NADH OXIDOREDUCTASE-RELATED"/>
    <property type="match status" value="1"/>
</dbReference>
<dbReference type="InterPro" id="IPR001155">
    <property type="entry name" value="OxRdtase_FMN_N"/>
</dbReference>
<dbReference type="FunFam" id="3.20.20.70:FF:000059">
    <property type="entry name" value="N-ethylmaleimide reductase, FMN-linked"/>
    <property type="match status" value="1"/>
</dbReference>
<dbReference type="Gene3D" id="3.20.20.70">
    <property type="entry name" value="Aldolase class I"/>
    <property type="match status" value="1"/>
</dbReference>
<evidence type="ECO:0000256" key="3">
    <source>
        <dbReference type="ARBA" id="ARBA00023002"/>
    </source>
</evidence>
<keyword evidence="3" id="KW-0560">Oxidoreductase</keyword>
<evidence type="ECO:0000313" key="6">
    <source>
        <dbReference type="Proteomes" id="UP000239068"/>
    </source>
</evidence>
<evidence type="ECO:0000313" key="5">
    <source>
        <dbReference type="EMBL" id="PQJ81875.1"/>
    </source>
</evidence>
<dbReference type="InterPro" id="IPR013785">
    <property type="entry name" value="Aldolase_TIM"/>
</dbReference>
<evidence type="ECO:0000256" key="2">
    <source>
        <dbReference type="ARBA" id="ARBA00005979"/>
    </source>
</evidence>
<evidence type="ECO:0000259" key="4">
    <source>
        <dbReference type="Pfam" id="PF00724"/>
    </source>
</evidence>
<dbReference type="OrthoDB" id="9772736at2"/>
<evidence type="ECO:0000256" key="1">
    <source>
        <dbReference type="ARBA" id="ARBA00001917"/>
    </source>
</evidence>
<organism evidence="5 6">
    <name type="scientific">Polaribacter glomeratus</name>
    <dbReference type="NCBI Taxonomy" id="102"/>
    <lineage>
        <taxon>Bacteria</taxon>
        <taxon>Pseudomonadati</taxon>
        <taxon>Bacteroidota</taxon>
        <taxon>Flavobacteriia</taxon>
        <taxon>Flavobacteriales</taxon>
        <taxon>Flavobacteriaceae</taxon>
    </lineage>
</organism>
<dbReference type="EMBL" id="MSCM01000001">
    <property type="protein sequence ID" value="PQJ81875.1"/>
    <property type="molecule type" value="Genomic_DNA"/>
</dbReference>
<dbReference type="CDD" id="cd02933">
    <property type="entry name" value="OYE_like_FMN"/>
    <property type="match status" value="1"/>
</dbReference>
<dbReference type="AlphaFoldDB" id="A0A2S7WWA4"/>
<dbReference type="RefSeq" id="WP_105020446.1">
    <property type="nucleotide sequence ID" value="NZ_MSCM01000001.1"/>
</dbReference>
<name>A0A2S7WWA4_9FLAO</name>
<comment type="cofactor">
    <cofactor evidence="1">
        <name>FMN</name>
        <dbReference type="ChEBI" id="CHEBI:58210"/>
    </cofactor>
</comment>
<dbReference type="Proteomes" id="UP000239068">
    <property type="component" value="Unassembled WGS sequence"/>
</dbReference>
<dbReference type="InterPro" id="IPR045247">
    <property type="entry name" value="Oye-like"/>
</dbReference>
<dbReference type="GO" id="GO:0016628">
    <property type="term" value="F:oxidoreductase activity, acting on the CH-CH group of donors, NAD or NADP as acceptor"/>
    <property type="evidence" value="ECO:0007669"/>
    <property type="project" value="UniProtKB-ARBA"/>
</dbReference>
<dbReference type="Pfam" id="PF00724">
    <property type="entry name" value="Oxidored_FMN"/>
    <property type="match status" value="1"/>
</dbReference>
<keyword evidence="6" id="KW-1185">Reference proteome</keyword>
<dbReference type="PANTHER" id="PTHR22893:SF91">
    <property type="entry name" value="NADPH DEHYDROGENASE 2-RELATED"/>
    <property type="match status" value="1"/>
</dbReference>
<dbReference type="GO" id="GO:0010181">
    <property type="term" value="F:FMN binding"/>
    <property type="evidence" value="ECO:0007669"/>
    <property type="project" value="InterPro"/>
</dbReference>